<dbReference type="InterPro" id="IPR013654">
    <property type="entry name" value="PAS_2"/>
</dbReference>
<keyword evidence="9" id="KW-0157">Chromophore</keyword>
<dbReference type="AlphaFoldDB" id="A4TZU6"/>
<dbReference type="Pfam" id="PF00360">
    <property type="entry name" value="PHY"/>
    <property type="match status" value="1"/>
</dbReference>
<accession>A4TZU6</accession>
<keyword evidence="7" id="KW-0808">Transferase</keyword>
<evidence type="ECO:0000256" key="3">
    <source>
        <dbReference type="ARBA" id="ARBA00012438"/>
    </source>
</evidence>
<evidence type="ECO:0000256" key="7">
    <source>
        <dbReference type="ARBA" id="ARBA00022679"/>
    </source>
</evidence>
<evidence type="ECO:0000256" key="8">
    <source>
        <dbReference type="ARBA" id="ARBA00022777"/>
    </source>
</evidence>
<evidence type="ECO:0000256" key="11">
    <source>
        <dbReference type="ARBA" id="ARBA00023170"/>
    </source>
</evidence>
<dbReference type="InterPro" id="IPR050736">
    <property type="entry name" value="Sensor_HK_Regulatory"/>
</dbReference>
<proteinExistence type="inferred from homology"/>
<comment type="catalytic activity">
    <reaction evidence="1">
        <text>ATP + protein L-histidine = ADP + protein N-phospho-L-histidine.</text>
        <dbReference type="EC" id="2.7.13.3"/>
    </reaction>
</comment>
<dbReference type="Pfam" id="PF08446">
    <property type="entry name" value="PAS_2"/>
    <property type="match status" value="1"/>
</dbReference>
<dbReference type="EMBL" id="CU459003">
    <property type="protein sequence ID" value="CAM76153.1"/>
    <property type="molecule type" value="Genomic_DNA"/>
</dbReference>
<evidence type="ECO:0000259" key="13">
    <source>
        <dbReference type="PROSITE" id="PS50109"/>
    </source>
</evidence>
<dbReference type="InterPro" id="IPR016132">
    <property type="entry name" value="Phyto_chromo_attachment"/>
</dbReference>
<dbReference type="Gene3D" id="3.30.450.40">
    <property type="match status" value="1"/>
</dbReference>
<dbReference type="InterPro" id="IPR003661">
    <property type="entry name" value="HisK_dim/P_dom"/>
</dbReference>
<dbReference type="CDD" id="cd16922">
    <property type="entry name" value="HATPase_EvgS-ArcB-TorS-like"/>
    <property type="match status" value="1"/>
</dbReference>
<evidence type="ECO:0000259" key="12">
    <source>
        <dbReference type="PROSITE" id="PS50046"/>
    </source>
</evidence>
<dbReference type="InterPro" id="IPR003018">
    <property type="entry name" value="GAF"/>
</dbReference>
<dbReference type="InterPro" id="IPR013515">
    <property type="entry name" value="Phytochrome_cen-reg"/>
</dbReference>
<sequence>MDESRPTLACDQEAIHAPGCVQPHALLLCIDPANLVIESISANVTDLAPPGHPVSLGMRLDQVLPARVAARVAEDSKRADGAFLALDEASWPPFGAEIYTHRSADTLFCEIEPRQPGDQGQPDQLTLVQSTISGMREAESLEKLAGHVAMCIRQITGMERIMVYRFDRDGHGEVIGESLDENFSESFMDFHFPADDIPPQARALYLKSPTRFTPSRDYTPAMLKPALKPSTGLPYDMGRCRCRSVSPVHQIYQRNLGVDGSFSSSVISQGRLWGLIVGHHRQPHRVGQDARHQVMVLTDAFALALHATETTEERDARALHVHLHARLLEQIAGADDFVSPLVEGEVKLTDIFFASSGAAVVYDEGAGDEPLVRMVGQAPDREAVLLLTNFCRAHLEDGVYFSECLSAHLPEFRQYTATASGVLGITVGDTAQHMILWFRPESVCTTIWGGKSPQQVAHDKDQGDFLPRQSFARWVEVRRGHSRPWPRWKVEIARSLRTALNDVILRQLRTIRLLNLQLAESDRAKSRFLAHMSHELRTPLNAVLGFSEMLGMGIYGQVVQRQSEAIGHVRDAARHLLNMINDVLDLSKIEAGGFDIEDEELEISALATYAQQLLSSLTREAEVTIRVEVPSALPRLRADRRMLLQILINLLSNAIKFTPPQGSVHVGCREDASGLCLTVHDTGIGIAADQLARVLEPFRQTEDNMEIARKGTGLGLPIVKSLVELHGGTIHLSSTLGQGTCVTLTFPPSRIVP</sequence>
<dbReference type="RefSeq" id="WP_106002259.1">
    <property type="nucleotide sequence ID" value="NZ_CP027527.1"/>
</dbReference>
<dbReference type="InterPro" id="IPR043150">
    <property type="entry name" value="Phytochrome_PHY_sf"/>
</dbReference>
<keyword evidence="10" id="KW-0902">Two-component regulatory system</keyword>
<dbReference type="Gene3D" id="3.30.450.20">
    <property type="entry name" value="PAS domain"/>
    <property type="match status" value="1"/>
</dbReference>
<dbReference type="Gene3D" id="3.30.565.10">
    <property type="entry name" value="Histidine kinase-like ATPase, C-terminal domain"/>
    <property type="match status" value="1"/>
</dbReference>
<dbReference type="SUPFAM" id="SSF55785">
    <property type="entry name" value="PYP-like sensor domain (PAS domain)"/>
    <property type="match status" value="1"/>
</dbReference>
<keyword evidence="8 14" id="KW-0418">Kinase</keyword>
<dbReference type="PROSITE" id="PS50109">
    <property type="entry name" value="HIS_KIN"/>
    <property type="match status" value="1"/>
</dbReference>
<dbReference type="SMART" id="SM00065">
    <property type="entry name" value="GAF"/>
    <property type="match status" value="1"/>
</dbReference>
<dbReference type="InterPro" id="IPR004358">
    <property type="entry name" value="Sig_transdc_His_kin-like_C"/>
</dbReference>
<dbReference type="Gene3D" id="1.10.287.130">
    <property type="match status" value="1"/>
</dbReference>
<dbReference type="SUPFAM" id="SSF47384">
    <property type="entry name" value="Homodimeric domain of signal transducing histidine kinase"/>
    <property type="match status" value="1"/>
</dbReference>
<dbReference type="SUPFAM" id="SSF55781">
    <property type="entry name" value="GAF domain-like"/>
    <property type="match status" value="2"/>
</dbReference>
<comment type="similarity">
    <text evidence="2">In the N-terminal section; belongs to the phytochrome family.</text>
</comment>
<feature type="domain" description="Phytochrome chromophore attachment site" evidence="12">
    <location>
        <begin position="140"/>
        <end position="288"/>
    </location>
</feature>
<dbReference type="EC" id="2.7.13.3" evidence="3"/>
<dbReference type="PANTHER" id="PTHR43711:SF1">
    <property type="entry name" value="HISTIDINE KINASE 1"/>
    <property type="match status" value="1"/>
</dbReference>
<gene>
    <name evidence="14" type="ORF">MGR_1425</name>
</gene>
<dbReference type="InterPro" id="IPR036890">
    <property type="entry name" value="HATPase_C_sf"/>
</dbReference>
<evidence type="ECO:0000313" key="14">
    <source>
        <dbReference type="EMBL" id="CAM76153.1"/>
    </source>
</evidence>
<dbReference type="InterPro" id="IPR029016">
    <property type="entry name" value="GAF-like_dom_sf"/>
</dbReference>
<dbReference type="Gene3D" id="3.30.450.270">
    <property type="match status" value="1"/>
</dbReference>
<evidence type="ECO:0000256" key="6">
    <source>
        <dbReference type="ARBA" id="ARBA00022606"/>
    </source>
</evidence>
<evidence type="ECO:0000256" key="1">
    <source>
        <dbReference type="ARBA" id="ARBA00000085"/>
    </source>
</evidence>
<dbReference type="InterPro" id="IPR035965">
    <property type="entry name" value="PAS-like_dom_sf"/>
</dbReference>
<evidence type="ECO:0000256" key="5">
    <source>
        <dbReference type="ARBA" id="ARBA00022553"/>
    </source>
</evidence>
<dbReference type="Pfam" id="PF01590">
    <property type="entry name" value="GAF"/>
    <property type="match status" value="1"/>
</dbReference>
<dbReference type="PANTHER" id="PTHR43711">
    <property type="entry name" value="TWO-COMPONENT HISTIDINE KINASE"/>
    <property type="match status" value="1"/>
</dbReference>
<evidence type="ECO:0000256" key="4">
    <source>
        <dbReference type="ARBA" id="ARBA00022543"/>
    </source>
</evidence>
<dbReference type="SMART" id="SM00388">
    <property type="entry name" value="HisKA"/>
    <property type="match status" value="1"/>
</dbReference>
<dbReference type="InterPro" id="IPR005467">
    <property type="entry name" value="His_kinase_dom"/>
</dbReference>
<organism evidence="14">
    <name type="scientific">Magnetospirillum gryphiswaldense</name>
    <dbReference type="NCBI Taxonomy" id="55518"/>
    <lineage>
        <taxon>Bacteria</taxon>
        <taxon>Pseudomonadati</taxon>
        <taxon>Pseudomonadota</taxon>
        <taxon>Alphaproteobacteria</taxon>
        <taxon>Rhodospirillales</taxon>
        <taxon>Rhodospirillaceae</taxon>
        <taxon>Magnetospirillum</taxon>
    </lineage>
</organism>
<dbReference type="GO" id="GO:0000155">
    <property type="term" value="F:phosphorelay sensor kinase activity"/>
    <property type="evidence" value="ECO:0007669"/>
    <property type="project" value="InterPro"/>
</dbReference>
<evidence type="ECO:0000256" key="2">
    <source>
        <dbReference type="ARBA" id="ARBA00006402"/>
    </source>
</evidence>
<protein>
    <recommendedName>
        <fullName evidence="3">histidine kinase</fullName>
        <ecNumber evidence="3">2.7.13.3</ecNumber>
    </recommendedName>
</protein>
<keyword evidence="6" id="KW-0716">Sensory transduction</keyword>
<feature type="domain" description="Histidine kinase" evidence="13">
    <location>
        <begin position="531"/>
        <end position="750"/>
    </location>
</feature>
<dbReference type="GO" id="GO:0009584">
    <property type="term" value="P:detection of visible light"/>
    <property type="evidence" value="ECO:0007669"/>
    <property type="project" value="InterPro"/>
</dbReference>
<dbReference type="FunFam" id="3.30.565.10:FF:000006">
    <property type="entry name" value="Sensor histidine kinase WalK"/>
    <property type="match status" value="1"/>
</dbReference>
<dbReference type="Pfam" id="PF00512">
    <property type="entry name" value="HisKA"/>
    <property type="match status" value="1"/>
</dbReference>
<dbReference type="PRINTS" id="PR00344">
    <property type="entry name" value="BCTRLSENSOR"/>
</dbReference>
<dbReference type="CDD" id="cd00082">
    <property type="entry name" value="HisKA"/>
    <property type="match status" value="1"/>
</dbReference>
<keyword evidence="5" id="KW-0597">Phosphoprotein</keyword>
<name>A4TZU6_9PROT</name>
<dbReference type="GO" id="GO:0006355">
    <property type="term" value="P:regulation of DNA-templated transcription"/>
    <property type="evidence" value="ECO:0007669"/>
    <property type="project" value="InterPro"/>
</dbReference>
<reference evidence="14" key="1">
    <citation type="journal article" date="2007" name="J. Bacteriol.">
        <title>Comparative genome analysis of four magnetotactic bacteria reveals a complex set of group-specific genes implicated in magnetosome biomineralization and function.</title>
        <authorList>
            <person name="Richter M."/>
            <person name="Kube M."/>
            <person name="Bazylinski D.A."/>
            <person name="Lombardot T."/>
            <person name="Gloeckner F.O."/>
            <person name="Reinhardt R."/>
            <person name="Schueler D."/>
        </authorList>
    </citation>
    <scope>NUCLEOTIDE SEQUENCE</scope>
    <source>
        <strain evidence="14">MSR-1</strain>
    </source>
</reference>
<evidence type="ECO:0000256" key="9">
    <source>
        <dbReference type="ARBA" id="ARBA00022991"/>
    </source>
</evidence>
<dbReference type="GO" id="GO:0009881">
    <property type="term" value="F:photoreceptor activity"/>
    <property type="evidence" value="ECO:0007669"/>
    <property type="project" value="UniProtKB-KW"/>
</dbReference>
<dbReference type="SUPFAM" id="SSF55874">
    <property type="entry name" value="ATPase domain of HSP90 chaperone/DNA topoisomerase II/histidine kinase"/>
    <property type="match status" value="1"/>
</dbReference>
<keyword evidence="11" id="KW-0675">Receptor</keyword>
<dbReference type="Pfam" id="PF02518">
    <property type="entry name" value="HATPase_c"/>
    <property type="match status" value="1"/>
</dbReference>
<dbReference type="PROSITE" id="PS50046">
    <property type="entry name" value="PHYTOCHROME_2"/>
    <property type="match status" value="1"/>
</dbReference>
<keyword evidence="4" id="KW-0600">Photoreceptor protein</keyword>
<dbReference type="InterPro" id="IPR003594">
    <property type="entry name" value="HATPase_dom"/>
</dbReference>
<dbReference type="SMART" id="SM00387">
    <property type="entry name" value="HATPase_c"/>
    <property type="match status" value="1"/>
</dbReference>
<dbReference type="InterPro" id="IPR036097">
    <property type="entry name" value="HisK_dim/P_sf"/>
</dbReference>
<evidence type="ECO:0000256" key="10">
    <source>
        <dbReference type="ARBA" id="ARBA00023012"/>
    </source>
</evidence>